<accession>A0A3N1XGC0</accession>
<sequence length="244" mass="28338">MSVIRQRKIRLKRRGIIIGMVLFIVAIISLSSILYFNSRAEPDGEDRQEYKEEITIKDEMQAKPIKNLLREEIAADLRLHYYNNIKLSDKISIGDYIDIRISYENGMDFIVLPKKRVIDVSISNNNLESCIWLEVSEEEILRMSSAFVDLYHYERSVIYAVKYLNEAQNIAKANYPVNDEVRKLIDSDPNIINKGIHLKESIYRKVIDKLDHMSDALVEDTATWGEGSHTTNANDYDEDIVYLD</sequence>
<dbReference type="OrthoDB" id="2840666at2"/>
<name>A0A3N1XGC0_9FIRM</name>
<proteinExistence type="predicted"/>
<evidence type="ECO:0000313" key="3">
    <source>
        <dbReference type="Proteomes" id="UP000273083"/>
    </source>
</evidence>
<comment type="caution">
    <text evidence="2">The sequence shown here is derived from an EMBL/GenBank/DDBJ whole genome shotgun (WGS) entry which is preliminary data.</text>
</comment>
<keyword evidence="1" id="KW-0812">Transmembrane</keyword>
<keyword evidence="1" id="KW-0472">Membrane</keyword>
<dbReference type="RefSeq" id="WP_123610314.1">
    <property type="nucleotide sequence ID" value="NZ_RJVG01000010.1"/>
</dbReference>
<feature type="transmembrane region" description="Helical" evidence="1">
    <location>
        <begin position="15"/>
        <end position="36"/>
    </location>
</feature>
<dbReference type="EMBL" id="RJVG01000010">
    <property type="protein sequence ID" value="ROR25705.1"/>
    <property type="molecule type" value="Genomic_DNA"/>
</dbReference>
<keyword evidence="1" id="KW-1133">Transmembrane helix</keyword>
<dbReference type="AlphaFoldDB" id="A0A3N1XGC0"/>
<evidence type="ECO:0000256" key="1">
    <source>
        <dbReference type="SAM" id="Phobius"/>
    </source>
</evidence>
<evidence type="ECO:0000313" key="2">
    <source>
        <dbReference type="EMBL" id="ROR25705.1"/>
    </source>
</evidence>
<organism evidence="2 3">
    <name type="scientific">Mobilisporobacter senegalensis</name>
    <dbReference type="NCBI Taxonomy" id="1329262"/>
    <lineage>
        <taxon>Bacteria</taxon>
        <taxon>Bacillati</taxon>
        <taxon>Bacillota</taxon>
        <taxon>Clostridia</taxon>
        <taxon>Lachnospirales</taxon>
        <taxon>Lachnospiraceae</taxon>
        <taxon>Mobilisporobacter</taxon>
    </lineage>
</organism>
<keyword evidence="3" id="KW-1185">Reference proteome</keyword>
<dbReference type="Proteomes" id="UP000273083">
    <property type="component" value="Unassembled WGS sequence"/>
</dbReference>
<gene>
    <name evidence="2" type="ORF">EDD66_11061</name>
</gene>
<reference evidence="2 3" key="1">
    <citation type="submission" date="2018-11" db="EMBL/GenBank/DDBJ databases">
        <title>Genomic Encyclopedia of Type Strains, Phase IV (KMG-IV): sequencing the most valuable type-strain genomes for metagenomic binning, comparative biology and taxonomic classification.</title>
        <authorList>
            <person name="Goeker M."/>
        </authorList>
    </citation>
    <scope>NUCLEOTIDE SEQUENCE [LARGE SCALE GENOMIC DNA]</scope>
    <source>
        <strain evidence="2 3">DSM 26537</strain>
    </source>
</reference>
<protein>
    <submittedName>
        <fullName evidence="2">Uncharacterized protein</fullName>
    </submittedName>
</protein>